<organism evidence="1 2">
    <name type="scientific">Sinomonas halotolerans</name>
    <dbReference type="NCBI Taxonomy" id="1644133"/>
    <lineage>
        <taxon>Bacteria</taxon>
        <taxon>Bacillati</taxon>
        <taxon>Actinomycetota</taxon>
        <taxon>Actinomycetes</taxon>
        <taxon>Micrococcales</taxon>
        <taxon>Micrococcaceae</taxon>
        <taxon>Sinomonas</taxon>
    </lineage>
</organism>
<dbReference type="EMBL" id="JBDFRB010000011">
    <property type="protein sequence ID" value="MEN2745314.1"/>
    <property type="molecule type" value="Genomic_DNA"/>
</dbReference>
<dbReference type="RefSeq" id="WP_345885667.1">
    <property type="nucleotide sequence ID" value="NZ_JBDFRB010000011.1"/>
</dbReference>
<evidence type="ECO:0000313" key="1">
    <source>
        <dbReference type="EMBL" id="MEN2745314.1"/>
    </source>
</evidence>
<dbReference type="PROSITE" id="PS51257">
    <property type="entry name" value="PROKAR_LIPOPROTEIN"/>
    <property type="match status" value="1"/>
</dbReference>
<dbReference type="InterPro" id="IPR021202">
    <property type="entry name" value="Rv3654c-like"/>
</dbReference>
<protein>
    <submittedName>
        <fullName evidence="1">Rv3654c family TadE-like protein</fullName>
    </submittedName>
</protein>
<name>A0ABU9X1H6_9MICC</name>
<dbReference type="Proteomes" id="UP001422074">
    <property type="component" value="Unassembled WGS sequence"/>
</dbReference>
<comment type="caution">
    <text evidence="1">The sequence shown here is derived from an EMBL/GenBank/DDBJ whole genome shotgun (WGS) entry which is preliminary data.</text>
</comment>
<evidence type="ECO:0000313" key="2">
    <source>
        <dbReference type="Proteomes" id="UP001422074"/>
    </source>
</evidence>
<accession>A0ABU9X1H6</accession>
<reference evidence="1 2" key="1">
    <citation type="submission" date="2024-05" db="EMBL/GenBank/DDBJ databases">
        <title>Sinomonas sp. nov., isolated from a waste landfill.</title>
        <authorList>
            <person name="Zhao Y."/>
        </authorList>
    </citation>
    <scope>NUCLEOTIDE SEQUENCE [LARGE SCALE GENOMIC DNA]</scope>
    <source>
        <strain evidence="1 2">CCTCC AB2014300</strain>
    </source>
</reference>
<dbReference type="NCBIfam" id="TIGR03816">
    <property type="entry name" value="tadE_like_DECH"/>
    <property type="match status" value="1"/>
</dbReference>
<keyword evidence="2" id="KW-1185">Reference proteome</keyword>
<proteinExistence type="predicted"/>
<sequence length="124" mass="12256">MPSPRTVAPRTERERGAGTILALGLGLLLVLGCGAVALFGQALAASARAAGAADLAALAAADAERGLTSGPACGAAQRVAQANGAELVVCEVEAPRSAVRVIVQIETGAPWDPVRGRARAGPPP</sequence>
<gene>
    <name evidence="1" type="ORF">ABCQ75_12330</name>
</gene>